<feature type="region of interest" description="Disordered" evidence="1">
    <location>
        <begin position="87"/>
        <end position="124"/>
    </location>
</feature>
<keyword evidence="3" id="KW-1185">Reference proteome</keyword>
<evidence type="ECO:0000313" key="3">
    <source>
        <dbReference type="Proteomes" id="UP000187406"/>
    </source>
</evidence>
<dbReference type="EMBL" id="BDDD01002368">
    <property type="protein sequence ID" value="GAV81296.1"/>
    <property type="molecule type" value="Genomic_DNA"/>
</dbReference>
<comment type="caution">
    <text evidence="2">The sequence shown here is derived from an EMBL/GenBank/DDBJ whole genome shotgun (WGS) entry which is preliminary data.</text>
</comment>
<sequence>MESVLFFRRGFYSCCNWVAGLHHEVSLTPIIYCESAGDFDFLPEGIEAEEEKVCLALKGKETQREDSMIDLISDPAPEPQLLFSAPDASSFEHASETVAAPQPEDVQDLGSVLVHNAPSRDNIA</sequence>
<reference evidence="3" key="1">
    <citation type="submission" date="2016-04" db="EMBL/GenBank/DDBJ databases">
        <title>Cephalotus genome sequencing.</title>
        <authorList>
            <person name="Fukushima K."/>
            <person name="Hasebe M."/>
            <person name="Fang X."/>
        </authorList>
    </citation>
    <scope>NUCLEOTIDE SEQUENCE [LARGE SCALE GENOMIC DNA]</scope>
    <source>
        <strain evidence="3">cv. St1</strain>
    </source>
</reference>
<name>A0A1Q3CM10_CEPFO</name>
<gene>
    <name evidence="2" type="ORF">CFOL_v3_24754</name>
</gene>
<dbReference type="AlphaFoldDB" id="A0A1Q3CM10"/>
<accession>A0A1Q3CM10</accession>
<dbReference type="Proteomes" id="UP000187406">
    <property type="component" value="Unassembled WGS sequence"/>
</dbReference>
<proteinExistence type="predicted"/>
<organism evidence="2 3">
    <name type="scientific">Cephalotus follicularis</name>
    <name type="common">Albany pitcher plant</name>
    <dbReference type="NCBI Taxonomy" id="3775"/>
    <lineage>
        <taxon>Eukaryota</taxon>
        <taxon>Viridiplantae</taxon>
        <taxon>Streptophyta</taxon>
        <taxon>Embryophyta</taxon>
        <taxon>Tracheophyta</taxon>
        <taxon>Spermatophyta</taxon>
        <taxon>Magnoliopsida</taxon>
        <taxon>eudicotyledons</taxon>
        <taxon>Gunneridae</taxon>
        <taxon>Pentapetalae</taxon>
        <taxon>rosids</taxon>
        <taxon>fabids</taxon>
        <taxon>Oxalidales</taxon>
        <taxon>Cephalotaceae</taxon>
        <taxon>Cephalotus</taxon>
    </lineage>
</organism>
<protein>
    <submittedName>
        <fullName evidence="2">Uncharacterized protein</fullName>
    </submittedName>
</protein>
<evidence type="ECO:0000313" key="2">
    <source>
        <dbReference type="EMBL" id="GAV81296.1"/>
    </source>
</evidence>
<dbReference type="InParanoid" id="A0A1Q3CM10"/>
<evidence type="ECO:0000256" key="1">
    <source>
        <dbReference type="SAM" id="MobiDB-lite"/>
    </source>
</evidence>